<dbReference type="Pfam" id="PF00583">
    <property type="entry name" value="Acetyltransf_1"/>
    <property type="match status" value="1"/>
</dbReference>
<dbReference type="OrthoDB" id="9796381at2"/>
<dbReference type="GO" id="GO:0016747">
    <property type="term" value="F:acyltransferase activity, transferring groups other than amino-acyl groups"/>
    <property type="evidence" value="ECO:0007669"/>
    <property type="project" value="InterPro"/>
</dbReference>
<proteinExistence type="predicted"/>
<dbReference type="InterPro" id="IPR050832">
    <property type="entry name" value="Bact_Acetyltransf"/>
</dbReference>
<dbReference type="PROSITE" id="PS51186">
    <property type="entry name" value="GNAT"/>
    <property type="match status" value="1"/>
</dbReference>
<dbReference type="PANTHER" id="PTHR43877">
    <property type="entry name" value="AMINOALKYLPHOSPHONATE N-ACETYLTRANSFERASE-RELATED-RELATED"/>
    <property type="match status" value="1"/>
</dbReference>
<dbReference type="KEGG" id="pdu:PDUR_21525"/>
<sequence length="172" mass="19749">MEHDIRKGRIEELEQIMALIAECVRVMQEGGSDQWDESYPNAEVIAGDIERGTLYVCEEDGAVAGIVVLDEIQLEPYRQVDWVQIEGPHLVMHRLAVHPQVQGKGIARRLISFAENFAEEQGYKSIRMDTYAKNDRALELYRRLGYEIRGEFRLPGKTAHFPVLEKILVRPD</sequence>
<evidence type="ECO:0000313" key="4">
    <source>
        <dbReference type="EMBL" id="AIQ14206.1"/>
    </source>
</evidence>
<dbReference type="InterPro" id="IPR016181">
    <property type="entry name" value="Acyl_CoA_acyltransferase"/>
</dbReference>
<dbReference type="EMBL" id="CP009288">
    <property type="protein sequence ID" value="AIQ14206.1"/>
    <property type="molecule type" value="Genomic_DNA"/>
</dbReference>
<protein>
    <submittedName>
        <fullName evidence="4">GCN5 family acetyltransferase</fullName>
    </submittedName>
</protein>
<dbReference type="AlphaFoldDB" id="A0A089HQA8"/>
<evidence type="ECO:0000313" key="5">
    <source>
        <dbReference type="Proteomes" id="UP000029409"/>
    </source>
</evidence>
<reference evidence="4 5" key="1">
    <citation type="submission" date="2014-08" db="EMBL/GenBank/DDBJ databases">
        <title>Comparative genomics of the Paenibacillus odorifer group.</title>
        <authorList>
            <person name="den Bakker H.C."/>
            <person name="Tsai Y.-C."/>
            <person name="Martin N."/>
            <person name="Korlach J."/>
            <person name="Wiedmann M."/>
        </authorList>
    </citation>
    <scope>NUCLEOTIDE SEQUENCE [LARGE SCALE GENOMIC DNA]</scope>
    <source>
        <strain evidence="4 5">DSM 1735</strain>
    </source>
</reference>
<dbReference type="Gene3D" id="3.40.630.30">
    <property type="match status" value="1"/>
</dbReference>
<evidence type="ECO:0000256" key="1">
    <source>
        <dbReference type="ARBA" id="ARBA00022679"/>
    </source>
</evidence>
<feature type="domain" description="N-acetyltransferase" evidence="3">
    <location>
        <begin position="3"/>
        <end position="170"/>
    </location>
</feature>
<dbReference type="PANTHER" id="PTHR43877:SF2">
    <property type="entry name" value="AMINOALKYLPHOSPHONATE N-ACETYLTRANSFERASE-RELATED"/>
    <property type="match status" value="1"/>
</dbReference>
<organism evidence="4 5">
    <name type="scientific">Paenibacillus durus</name>
    <name type="common">Paenibacillus azotofixans</name>
    <dbReference type="NCBI Taxonomy" id="44251"/>
    <lineage>
        <taxon>Bacteria</taxon>
        <taxon>Bacillati</taxon>
        <taxon>Bacillota</taxon>
        <taxon>Bacilli</taxon>
        <taxon>Bacillales</taxon>
        <taxon>Paenibacillaceae</taxon>
        <taxon>Paenibacillus</taxon>
    </lineage>
</organism>
<evidence type="ECO:0000259" key="3">
    <source>
        <dbReference type="PROSITE" id="PS51186"/>
    </source>
</evidence>
<evidence type="ECO:0000256" key="2">
    <source>
        <dbReference type="ARBA" id="ARBA00023315"/>
    </source>
</evidence>
<accession>A0A089HQA8</accession>
<keyword evidence="2" id="KW-0012">Acyltransferase</keyword>
<keyword evidence="5" id="KW-1185">Reference proteome</keyword>
<dbReference type="Proteomes" id="UP000029409">
    <property type="component" value="Chromosome"/>
</dbReference>
<name>A0A089HQA8_PAEDU</name>
<dbReference type="eggNOG" id="COG0456">
    <property type="taxonomic scope" value="Bacteria"/>
</dbReference>
<gene>
    <name evidence="4" type="ORF">PDUR_21525</name>
</gene>
<dbReference type="RefSeq" id="WP_156130543.1">
    <property type="nucleotide sequence ID" value="NZ_CP009288.1"/>
</dbReference>
<keyword evidence="1 4" id="KW-0808">Transferase</keyword>
<dbReference type="InterPro" id="IPR000182">
    <property type="entry name" value="GNAT_dom"/>
</dbReference>
<dbReference type="SUPFAM" id="SSF55729">
    <property type="entry name" value="Acyl-CoA N-acyltransferases (Nat)"/>
    <property type="match status" value="1"/>
</dbReference>
<dbReference type="CDD" id="cd04301">
    <property type="entry name" value="NAT_SF"/>
    <property type="match status" value="1"/>
</dbReference>